<dbReference type="OrthoDB" id="9809654at2759"/>
<dbReference type="PANTHER" id="PTHR23158">
    <property type="entry name" value="MELANOMA INHIBITORY ACTIVITY-RELATED"/>
    <property type="match status" value="1"/>
</dbReference>
<organism evidence="6 7">
    <name type="scientific">Mustela putorius furo</name>
    <name type="common">European domestic ferret</name>
    <name type="synonym">Mustela furo</name>
    <dbReference type="NCBI Taxonomy" id="9669"/>
    <lineage>
        <taxon>Eukaryota</taxon>
        <taxon>Metazoa</taxon>
        <taxon>Chordata</taxon>
        <taxon>Craniata</taxon>
        <taxon>Vertebrata</taxon>
        <taxon>Euteleostomi</taxon>
        <taxon>Mammalia</taxon>
        <taxon>Eutheria</taxon>
        <taxon>Laurasiatheria</taxon>
        <taxon>Carnivora</taxon>
        <taxon>Caniformia</taxon>
        <taxon>Musteloidea</taxon>
        <taxon>Mustelidae</taxon>
        <taxon>Mustelinae</taxon>
        <taxon>Mustela</taxon>
    </lineage>
</organism>
<keyword evidence="4" id="KW-0472">Membrane</keyword>
<feature type="transmembrane region" description="Helical" evidence="4">
    <location>
        <begin position="41"/>
        <end position="61"/>
    </location>
</feature>
<reference evidence="7" key="1">
    <citation type="submission" date="2025-08" db="UniProtKB">
        <authorList>
            <consortium name="RefSeq"/>
        </authorList>
    </citation>
    <scope>IDENTIFICATION</scope>
    <source>
        <tissue evidence="7">Brain</tissue>
    </source>
</reference>
<protein>
    <submittedName>
        <fullName evidence="7">Transport and Golgi organization protein 1 homolog isoform X1</fullName>
    </submittedName>
</protein>
<name>A0A8U0RX72_MUSPF</name>
<dbReference type="AlphaFoldDB" id="A0A8U0RX72"/>
<keyword evidence="6" id="KW-1185">Reference proteome</keyword>
<keyword evidence="4" id="KW-1133">Transmembrane helix</keyword>
<dbReference type="InterPro" id="IPR051500">
    <property type="entry name" value="cTAGE_MIA/OTOR"/>
</dbReference>
<feature type="compositionally biased region" description="Polar residues" evidence="3">
    <location>
        <begin position="320"/>
        <end position="331"/>
    </location>
</feature>
<dbReference type="GO" id="GO:0009306">
    <property type="term" value="P:protein secretion"/>
    <property type="evidence" value="ECO:0007669"/>
    <property type="project" value="TreeGrafter"/>
</dbReference>
<evidence type="ECO:0000256" key="1">
    <source>
        <dbReference type="ARBA" id="ARBA00023054"/>
    </source>
</evidence>
<feature type="coiled-coil region" evidence="2">
    <location>
        <begin position="76"/>
        <end position="242"/>
    </location>
</feature>
<keyword evidence="4" id="KW-0812">Transmembrane</keyword>
<evidence type="ECO:0000256" key="4">
    <source>
        <dbReference type="SAM" id="Phobius"/>
    </source>
</evidence>
<sequence length="386" mass="45302">MMVQRLLFWLVLLQCPSSPNPNLVLSLPDPFCLGPHGIEVLWKLLILTAFLGTCAFLIYLWRTILAIKPRQYEVTLDQIKMKINNLKNENRDLEKNIASWEEKAREAKKQAETKREHKRSLAGVRKLKAQDALADQELRALTSKNQELKERKTFLEDQCNALSSKEAELNLLKKKLDMVVEFSENRKLTAEEKLEEKLYELNATKNELLAADKYLKVTEEEMEKYRQEVEEMREELQESNLTFNHKIAVQERNALANWMKARYWEARIMQQSRENAYLKYRLRMMQREMLPVGSVRRELMPGRPESQKPVWQASRVVPRMNSSTSPQSNPEMHTVTRGVREFPHCPGLLPMPYHMGWNVPDFPPPHPPPQWWTWGPRPHFVPPPQG</sequence>
<proteinExistence type="predicted"/>
<evidence type="ECO:0000313" key="7">
    <source>
        <dbReference type="RefSeq" id="XP_044931141.1"/>
    </source>
</evidence>
<feature type="chain" id="PRO_5035901035" evidence="5">
    <location>
        <begin position="20"/>
        <end position="386"/>
    </location>
</feature>
<dbReference type="RefSeq" id="XP_044931141.1">
    <property type="nucleotide sequence ID" value="XM_045075206.1"/>
</dbReference>
<dbReference type="GO" id="GO:0035459">
    <property type="term" value="P:vesicle cargo loading"/>
    <property type="evidence" value="ECO:0007669"/>
    <property type="project" value="TreeGrafter"/>
</dbReference>
<keyword evidence="1 2" id="KW-0175">Coiled coil</keyword>
<evidence type="ECO:0000256" key="3">
    <source>
        <dbReference type="SAM" id="MobiDB-lite"/>
    </source>
</evidence>
<dbReference type="GeneID" id="123390715"/>
<dbReference type="Proteomes" id="UP000000715">
    <property type="component" value="Unplaced"/>
</dbReference>
<dbReference type="GO" id="GO:0006888">
    <property type="term" value="P:endoplasmic reticulum to Golgi vesicle-mediated transport"/>
    <property type="evidence" value="ECO:0007669"/>
    <property type="project" value="TreeGrafter"/>
</dbReference>
<evidence type="ECO:0000313" key="6">
    <source>
        <dbReference type="Proteomes" id="UP000000715"/>
    </source>
</evidence>
<dbReference type="GO" id="GO:0005789">
    <property type="term" value="C:endoplasmic reticulum membrane"/>
    <property type="evidence" value="ECO:0007669"/>
    <property type="project" value="TreeGrafter"/>
</dbReference>
<dbReference type="GO" id="GO:0070971">
    <property type="term" value="C:endoplasmic reticulum exit site"/>
    <property type="evidence" value="ECO:0007669"/>
    <property type="project" value="TreeGrafter"/>
</dbReference>
<evidence type="ECO:0000256" key="5">
    <source>
        <dbReference type="SAM" id="SignalP"/>
    </source>
</evidence>
<dbReference type="PANTHER" id="PTHR23158:SF54">
    <property type="entry name" value="TRANSPORT AND GOLGI ORGANIZATION PROTEIN 1 HOMOLOG"/>
    <property type="match status" value="1"/>
</dbReference>
<evidence type="ECO:0000256" key="2">
    <source>
        <dbReference type="SAM" id="Coils"/>
    </source>
</evidence>
<accession>A0A8U0RX72</accession>
<feature type="signal peptide" evidence="5">
    <location>
        <begin position="1"/>
        <end position="19"/>
    </location>
</feature>
<gene>
    <name evidence="7" type="primary">LOC123390715</name>
</gene>
<feature type="region of interest" description="Disordered" evidence="3">
    <location>
        <begin position="299"/>
        <end position="333"/>
    </location>
</feature>
<keyword evidence="5" id="KW-0732">Signal</keyword>